<protein>
    <submittedName>
        <fullName evidence="3">DNA repair protein Dds20/Mei5</fullName>
    </submittedName>
</protein>
<reference evidence="3" key="1">
    <citation type="submission" date="2021-01" db="EMBL/GenBank/DDBJ databases">
        <title>Chromosome-level genome assembly of a human fungal pathogen reveals clustering of transcriptionally co-regulated genes.</title>
        <authorList>
            <person name="Voorhies M."/>
            <person name="Cohen S."/>
            <person name="Shea T.P."/>
            <person name="Petrus S."/>
            <person name="Munoz J.F."/>
            <person name="Poplawski S."/>
            <person name="Goldman W.E."/>
            <person name="Michael T."/>
            <person name="Cuomo C.A."/>
            <person name="Sil A."/>
            <person name="Beyhan S."/>
        </authorList>
    </citation>
    <scope>NUCLEOTIDE SEQUENCE</scope>
    <source>
        <strain evidence="3">WU24</strain>
    </source>
</reference>
<dbReference type="AlphaFoldDB" id="A0A8A1MMI2"/>
<evidence type="ECO:0000256" key="2">
    <source>
        <dbReference type="SAM" id="MobiDB-lite"/>
    </source>
</evidence>
<dbReference type="PANTHER" id="PTHR28527:SF1">
    <property type="entry name" value="SWI5-DEPENDENT RECOMBINATION DNA REPAIR PROTEIN 1"/>
    <property type="match status" value="1"/>
</dbReference>
<evidence type="ECO:0000256" key="1">
    <source>
        <dbReference type="SAM" id="Coils"/>
    </source>
</evidence>
<keyword evidence="1" id="KW-0175">Coiled coil</keyword>
<sequence>MSFQAAKRRRLDQATSTLSKPFKSPLRKQVQNTSAEYGVEKPDSLIKLEEPIKAAAAHTTTPRNTQTTQSIINSPCTPSAVIKRPTTIPPTAPRASASTTSSTPSPSASPELVTLQKQHSALTTRLAKLRRELDLATQALKLEQSGQDAELEILIAKWKRVSREAAEELFVGAEERVKRMGGVKGWRENMRKAQERRAGWDYDDQNVGSDVEEAERGRAEIEGEIEVHEGTSASKNGNRGRNGESDEDESFTMDMMLKSLNIELDIIGFDPDTQQWI</sequence>
<evidence type="ECO:0000313" key="4">
    <source>
        <dbReference type="Proteomes" id="UP000663671"/>
    </source>
</evidence>
<feature type="compositionally biased region" description="Low complexity" evidence="2">
    <location>
        <begin position="59"/>
        <end position="68"/>
    </location>
</feature>
<feature type="region of interest" description="Disordered" evidence="2">
    <location>
        <begin position="55"/>
        <end position="110"/>
    </location>
</feature>
<feature type="compositionally biased region" description="Basic residues" evidence="2">
    <location>
        <begin position="1"/>
        <end position="10"/>
    </location>
</feature>
<dbReference type="PANTHER" id="PTHR28527">
    <property type="entry name" value="MATING-TYPE SWITCHING PROTEIN SWI2-RELATED"/>
    <property type="match status" value="1"/>
</dbReference>
<dbReference type="GO" id="GO:0006310">
    <property type="term" value="P:DNA recombination"/>
    <property type="evidence" value="ECO:0007669"/>
    <property type="project" value="TreeGrafter"/>
</dbReference>
<dbReference type="EMBL" id="CP069115">
    <property type="protein sequence ID" value="QSS65297.1"/>
    <property type="molecule type" value="Genomic_DNA"/>
</dbReference>
<organism evidence="3 4">
    <name type="scientific">Ajellomyces capsulatus</name>
    <name type="common">Darling's disease fungus</name>
    <name type="synonym">Histoplasma capsulatum</name>
    <dbReference type="NCBI Taxonomy" id="5037"/>
    <lineage>
        <taxon>Eukaryota</taxon>
        <taxon>Fungi</taxon>
        <taxon>Dikarya</taxon>
        <taxon>Ascomycota</taxon>
        <taxon>Pezizomycotina</taxon>
        <taxon>Eurotiomycetes</taxon>
        <taxon>Eurotiomycetidae</taxon>
        <taxon>Onygenales</taxon>
        <taxon>Ajellomycetaceae</taxon>
        <taxon>Histoplasma</taxon>
    </lineage>
</organism>
<feature type="compositionally biased region" description="Low complexity" evidence="2">
    <location>
        <begin position="93"/>
        <end position="110"/>
    </location>
</feature>
<feature type="region of interest" description="Disordered" evidence="2">
    <location>
        <begin position="223"/>
        <end position="249"/>
    </location>
</feature>
<dbReference type="VEuPathDB" id="FungiDB:I7I51_06139"/>
<feature type="coiled-coil region" evidence="1">
    <location>
        <begin position="112"/>
        <end position="139"/>
    </location>
</feature>
<dbReference type="OrthoDB" id="27934at2759"/>
<proteinExistence type="predicted"/>
<name>A0A8A1MMI2_AJECA</name>
<accession>A0A8A1MMI2</accession>
<dbReference type="Proteomes" id="UP000663671">
    <property type="component" value="Chromosome 3"/>
</dbReference>
<dbReference type="Gene3D" id="6.10.140.1020">
    <property type="match status" value="1"/>
</dbReference>
<gene>
    <name evidence="3" type="ORF">I7I51_06139</name>
</gene>
<feature type="region of interest" description="Disordered" evidence="2">
    <location>
        <begin position="1"/>
        <end position="42"/>
    </location>
</feature>
<evidence type="ECO:0000313" key="3">
    <source>
        <dbReference type="EMBL" id="QSS65297.1"/>
    </source>
</evidence>